<feature type="transmembrane region" description="Helical" evidence="6">
    <location>
        <begin position="93"/>
        <end position="112"/>
    </location>
</feature>
<evidence type="ECO:0000256" key="4">
    <source>
        <dbReference type="ARBA" id="ARBA00023136"/>
    </source>
</evidence>
<feature type="transmembrane region" description="Helical" evidence="6">
    <location>
        <begin position="118"/>
        <end position="138"/>
    </location>
</feature>
<evidence type="ECO:0000259" key="7">
    <source>
        <dbReference type="PROSITE" id="PS50850"/>
    </source>
</evidence>
<reference evidence="9" key="1">
    <citation type="submission" date="2024-02" db="UniProtKB">
        <authorList>
            <consortium name="WormBaseParasite"/>
        </authorList>
    </citation>
    <scope>IDENTIFICATION</scope>
</reference>
<dbReference type="SUPFAM" id="SSF103473">
    <property type="entry name" value="MFS general substrate transporter"/>
    <property type="match status" value="1"/>
</dbReference>
<feature type="transmembrane region" description="Helical" evidence="6">
    <location>
        <begin position="64"/>
        <end position="81"/>
    </location>
</feature>
<dbReference type="GO" id="GO:0016020">
    <property type="term" value="C:membrane"/>
    <property type="evidence" value="ECO:0007669"/>
    <property type="project" value="UniProtKB-SubCell"/>
</dbReference>
<sequence>MLKRPTEFDEAPFLSKKLWSKTETRLWTATLFTGTCMLYASRIALPICAAVISLEYGWNKTDSGTILSCFFWGYAITQLVAGGFADAHGGERILPNTSFVWILLTIFTPQIFDFAYWSGFPFTILLIFRIIYGVAQGFHVPSMASIVSRHLTTIDKGKVFGFCLAGSHFGTVLAGVVGSLLLEWLGWRVLFQFLGVISLLWFWWFRALLIHVADPRTNHTDSDEETKTTKPQKEENGVMAGIHKTTQGVPWGVLLRHPAWWAAAFAQFTGGYAYFTMFNWLPSYFHENFPSAKGVVYNVVPSAAIVTTSMIAPFIATRLISSGYSLTATRRIMEGTSLCGCAILLLLVPSTHTFPMALLVFTLAMAARGLHHGGVSVNPHDFAPHHTGAVFGIFNAFGAITGFVGVYVAGHILEATNNNWGYVFVITAVQCILGAIVYGSYGTGNKII</sequence>
<name>A0AAF3E9B9_9BILA</name>
<keyword evidence="8" id="KW-1185">Reference proteome</keyword>
<keyword evidence="3 6" id="KW-1133">Transmembrane helix</keyword>
<feature type="region of interest" description="Disordered" evidence="5">
    <location>
        <begin position="217"/>
        <end position="236"/>
    </location>
</feature>
<evidence type="ECO:0000313" key="9">
    <source>
        <dbReference type="WBParaSite" id="MBELARI_LOCUS10519"/>
    </source>
</evidence>
<dbReference type="PANTHER" id="PTHR11662:SF279">
    <property type="entry name" value="VOLTAGE-GATED PURINE NUCLEOTIDE UNIPORTER SLC17A9"/>
    <property type="match status" value="1"/>
</dbReference>
<comment type="subcellular location">
    <subcellularLocation>
        <location evidence="1">Membrane</location>
        <topology evidence="1">Multi-pass membrane protein</topology>
    </subcellularLocation>
</comment>
<feature type="transmembrane region" description="Helical" evidence="6">
    <location>
        <begin position="387"/>
        <end position="408"/>
    </location>
</feature>
<dbReference type="AlphaFoldDB" id="A0AAF3E9B9"/>
<dbReference type="Pfam" id="PF07690">
    <property type="entry name" value="MFS_1"/>
    <property type="match status" value="1"/>
</dbReference>
<dbReference type="FunFam" id="1.20.1250.20:FF:000059">
    <property type="entry name" value="Solute carrier family 17 member 9"/>
    <property type="match status" value="1"/>
</dbReference>
<protein>
    <recommendedName>
        <fullName evidence="7">Major facilitator superfamily (MFS) profile domain-containing protein</fullName>
    </recommendedName>
</protein>
<feature type="transmembrane region" description="Helical" evidence="6">
    <location>
        <begin position="295"/>
        <end position="316"/>
    </location>
</feature>
<feature type="transmembrane region" description="Helical" evidence="6">
    <location>
        <begin position="259"/>
        <end position="275"/>
    </location>
</feature>
<keyword evidence="4 6" id="KW-0472">Membrane</keyword>
<proteinExistence type="predicted"/>
<accession>A0AAF3E9B9</accession>
<dbReference type="Proteomes" id="UP000887575">
    <property type="component" value="Unassembled WGS sequence"/>
</dbReference>
<evidence type="ECO:0000256" key="3">
    <source>
        <dbReference type="ARBA" id="ARBA00022989"/>
    </source>
</evidence>
<evidence type="ECO:0000256" key="5">
    <source>
        <dbReference type="SAM" id="MobiDB-lite"/>
    </source>
</evidence>
<feature type="transmembrane region" description="Helical" evidence="6">
    <location>
        <begin position="337"/>
        <end position="367"/>
    </location>
</feature>
<dbReference type="PANTHER" id="PTHR11662">
    <property type="entry name" value="SOLUTE CARRIER FAMILY 17"/>
    <property type="match status" value="1"/>
</dbReference>
<feature type="transmembrane region" description="Helical" evidence="6">
    <location>
        <begin position="420"/>
        <end position="441"/>
    </location>
</feature>
<dbReference type="PROSITE" id="PS50850">
    <property type="entry name" value="MFS"/>
    <property type="match status" value="1"/>
</dbReference>
<evidence type="ECO:0000256" key="1">
    <source>
        <dbReference type="ARBA" id="ARBA00004141"/>
    </source>
</evidence>
<dbReference type="InterPro" id="IPR020846">
    <property type="entry name" value="MFS_dom"/>
</dbReference>
<evidence type="ECO:0000313" key="8">
    <source>
        <dbReference type="Proteomes" id="UP000887575"/>
    </source>
</evidence>
<keyword evidence="2 6" id="KW-0812">Transmembrane</keyword>
<evidence type="ECO:0000256" key="6">
    <source>
        <dbReference type="SAM" id="Phobius"/>
    </source>
</evidence>
<dbReference type="GO" id="GO:0022857">
    <property type="term" value="F:transmembrane transporter activity"/>
    <property type="evidence" value="ECO:0007669"/>
    <property type="project" value="InterPro"/>
</dbReference>
<organism evidence="8 9">
    <name type="scientific">Mesorhabditis belari</name>
    <dbReference type="NCBI Taxonomy" id="2138241"/>
    <lineage>
        <taxon>Eukaryota</taxon>
        <taxon>Metazoa</taxon>
        <taxon>Ecdysozoa</taxon>
        <taxon>Nematoda</taxon>
        <taxon>Chromadorea</taxon>
        <taxon>Rhabditida</taxon>
        <taxon>Rhabditina</taxon>
        <taxon>Rhabditomorpha</taxon>
        <taxon>Rhabditoidea</taxon>
        <taxon>Rhabditidae</taxon>
        <taxon>Mesorhabditinae</taxon>
        <taxon>Mesorhabditis</taxon>
    </lineage>
</organism>
<dbReference type="InterPro" id="IPR050382">
    <property type="entry name" value="MFS_Na/Anion_cotransporter"/>
</dbReference>
<evidence type="ECO:0000256" key="2">
    <source>
        <dbReference type="ARBA" id="ARBA00022692"/>
    </source>
</evidence>
<dbReference type="Gene3D" id="1.20.1250.20">
    <property type="entry name" value="MFS general substrate transporter like domains"/>
    <property type="match status" value="1"/>
</dbReference>
<dbReference type="InterPro" id="IPR036259">
    <property type="entry name" value="MFS_trans_sf"/>
</dbReference>
<feature type="transmembrane region" description="Helical" evidence="6">
    <location>
        <begin position="159"/>
        <end position="181"/>
    </location>
</feature>
<feature type="domain" description="Major facilitator superfamily (MFS) profile" evidence="7">
    <location>
        <begin position="27"/>
        <end position="446"/>
    </location>
</feature>
<dbReference type="GO" id="GO:0015867">
    <property type="term" value="P:ATP transport"/>
    <property type="evidence" value="ECO:0007669"/>
    <property type="project" value="TreeGrafter"/>
</dbReference>
<dbReference type="WBParaSite" id="MBELARI_LOCUS10519">
    <property type="protein sequence ID" value="MBELARI_LOCUS10519"/>
    <property type="gene ID" value="MBELARI_LOCUS10519"/>
</dbReference>
<feature type="transmembrane region" description="Helical" evidence="6">
    <location>
        <begin position="187"/>
        <end position="209"/>
    </location>
</feature>
<dbReference type="InterPro" id="IPR011701">
    <property type="entry name" value="MFS"/>
</dbReference>
<feature type="transmembrane region" description="Helical" evidence="6">
    <location>
        <begin position="26"/>
        <end position="52"/>
    </location>
</feature>